<dbReference type="AlphaFoldDB" id="A0A5B9VV48"/>
<organism evidence="1 2">
    <name type="scientific">Aquisphaera giovannonii</name>
    <dbReference type="NCBI Taxonomy" id="406548"/>
    <lineage>
        <taxon>Bacteria</taxon>
        <taxon>Pseudomonadati</taxon>
        <taxon>Planctomycetota</taxon>
        <taxon>Planctomycetia</taxon>
        <taxon>Isosphaerales</taxon>
        <taxon>Isosphaeraceae</taxon>
        <taxon>Aquisphaera</taxon>
    </lineage>
</organism>
<protein>
    <submittedName>
        <fullName evidence="1">Uncharacterized protein</fullName>
    </submittedName>
</protein>
<dbReference type="RefSeq" id="WP_148591041.1">
    <property type="nucleotide sequence ID" value="NZ_CP042997.1"/>
</dbReference>
<gene>
    <name evidence="1" type="ORF">OJF2_05710</name>
</gene>
<reference evidence="1 2" key="1">
    <citation type="submission" date="2019-08" db="EMBL/GenBank/DDBJ databases">
        <title>Deep-cultivation of Planctomycetes and their phenomic and genomic characterization uncovers novel biology.</title>
        <authorList>
            <person name="Wiegand S."/>
            <person name="Jogler M."/>
            <person name="Boedeker C."/>
            <person name="Pinto D."/>
            <person name="Vollmers J."/>
            <person name="Rivas-Marin E."/>
            <person name="Kohn T."/>
            <person name="Peeters S.H."/>
            <person name="Heuer A."/>
            <person name="Rast P."/>
            <person name="Oberbeckmann S."/>
            <person name="Bunk B."/>
            <person name="Jeske O."/>
            <person name="Meyerdierks A."/>
            <person name="Storesund J.E."/>
            <person name="Kallscheuer N."/>
            <person name="Luecker S."/>
            <person name="Lage O.M."/>
            <person name="Pohl T."/>
            <person name="Merkel B.J."/>
            <person name="Hornburger P."/>
            <person name="Mueller R.-W."/>
            <person name="Bruemmer F."/>
            <person name="Labrenz M."/>
            <person name="Spormann A.M."/>
            <person name="Op den Camp H."/>
            <person name="Overmann J."/>
            <person name="Amann R."/>
            <person name="Jetten M.S.M."/>
            <person name="Mascher T."/>
            <person name="Medema M.H."/>
            <person name="Devos D.P."/>
            <person name="Kaster A.-K."/>
            <person name="Ovreas L."/>
            <person name="Rohde M."/>
            <person name="Galperin M.Y."/>
            <person name="Jogler C."/>
        </authorList>
    </citation>
    <scope>NUCLEOTIDE SEQUENCE [LARGE SCALE GENOMIC DNA]</scope>
    <source>
        <strain evidence="1 2">OJF2</strain>
    </source>
</reference>
<sequence>MIFWAAGSRIGRAQALPVWWPASSPIGPQDENVSGWTYLIVDVAPPAEDLEPYDSDRCMEEIDGYRTFHVPSALLDGKIVISMGGDISDLPHVLDGMSETEREAYLRAQQARYDAMIEEGGQTETWT</sequence>
<evidence type="ECO:0000313" key="2">
    <source>
        <dbReference type="Proteomes" id="UP000324233"/>
    </source>
</evidence>
<dbReference type="KEGG" id="agv:OJF2_05710"/>
<evidence type="ECO:0000313" key="1">
    <source>
        <dbReference type="EMBL" id="QEH32102.1"/>
    </source>
</evidence>
<proteinExistence type="predicted"/>
<keyword evidence="2" id="KW-1185">Reference proteome</keyword>
<accession>A0A5B9VV48</accession>
<dbReference type="Proteomes" id="UP000324233">
    <property type="component" value="Chromosome"/>
</dbReference>
<name>A0A5B9VV48_9BACT</name>
<dbReference type="EMBL" id="CP042997">
    <property type="protein sequence ID" value="QEH32102.1"/>
    <property type="molecule type" value="Genomic_DNA"/>
</dbReference>